<name>A0A1I0NKP7_9BACT</name>
<dbReference type="AlphaFoldDB" id="A0A1I0NKP7"/>
<proteinExistence type="predicted"/>
<dbReference type="Proteomes" id="UP000199310">
    <property type="component" value="Unassembled WGS sequence"/>
</dbReference>
<accession>A0A1I0NKP7</accession>
<evidence type="ECO:0000313" key="1">
    <source>
        <dbReference type="EMBL" id="SEW01892.1"/>
    </source>
</evidence>
<gene>
    <name evidence="1" type="ORF">SAMN04488122_0229</name>
</gene>
<organism evidence="1 2">
    <name type="scientific">Chitinophaga arvensicola</name>
    <dbReference type="NCBI Taxonomy" id="29529"/>
    <lineage>
        <taxon>Bacteria</taxon>
        <taxon>Pseudomonadati</taxon>
        <taxon>Bacteroidota</taxon>
        <taxon>Chitinophagia</taxon>
        <taxon>Chitinophagales</taxon>
        <taxon>Chitinophagaceae</taxon>
        <taxon>Chitinophaga</taxon>
    </lineage>
</organism>
<evidence type="ECO:0000313" key="2">
    <source>
        <dbReference type="Proteomes" id="UP000199310"/>
    </source>
</evidence>
<sequence length="265" mass="29935">MYRIILFLTVCILSCGQPKVAVKDYHANQDTLIDNEAALFAEKKAALNQLFLEHRDSSAFSAQDMWTSLLIGHLFSPHEKDAVLRYNDNDSVANVIVLRQSGESWDTIFSTKVCPVETGSFDEKIAISDFNGDDIPDLKIIRRFWDIHYGENADLWLYINDRFTKVEGFDKIVSATYDKGTHLIYSYQSAGCADMAMYFGVFSIQGNQVKTVRELSCDCCTRDDSCYINVFGQAPYAVPYESAYKHVPAFYAGAVKEKLRITSGQ</sequence>
<protein>
    <recommendedName>
        <fullName evidence="3">Repeat domain-containing protein</fullName>
    </recommendedName>
</protein>
<reference evidence="2" key="1">
    <citation type="submission" date="2016-10" db="EMBL/GenBank/DDBJ databases">
        <authorList>
            <person name="Varghese N."/>
            <person name="Submissions S."/>
        </authorList>
    </citation>
    <scope>NUCLEOTIDE SEQUENCE [LARGE SCALE GENOMIC DNA]</scope>
    <source>
        <strain evidence="2">DSM 3695</strain>
    </source>
</reference>
<dbReference type="EMBL" id="FOJG01000001">
    <property type="protein sequence ID" value="SEW01892.1"/>
    <property type="molecule type" value="Genomic_DNA"/>
</dbReference>
<evidence type="ECO:0008006" key="3">
    <source>
        <dbReference type="Google" id="ProtNLM"/>
    </source>
</evidence>
<keyword evidence="2" id="KW-1185">Reference proteome</keyword>